<feature type="compositionally biased region" description="Basic residues" evidence="1">
    <location>
        <begin position="212"/>
        <end position="221"/>
    </location>
</feature>
<name>A0ABR3SLC1_9PEZI</name>
<comment type="caution">
    <text evidence="2">The sequence shown here is derived from an EMBL/GenBank/DDBJ whole genome shotgun (WGS) entry which is preliminary data.</text>
</comment>
<dbReference type="Proteomes" id="UP001521116">
    <property type="component" value="Unassembled WGS sequence"/>
</dbReference>
<feature type="compositionally biased region" description="Low complexity" evidence="1">
    <location>
        <begin position="456"/>
        <end position="474"/>
    </location>
</feature>
<dbReference type="EMBL" id="JAJVDC020000120">
    <property type="protein sequence ID" value="KAL1623351.1"/>
    <property type="molecule type" value="Genomic_DNA"/>
</dbReference>
<feature type="compositionally biased region" description="Polar residues" evidence="1">
    <location>
        <begin position="395"/>
        <end position="405"/>
    </location>
</feature>
<evidence type="ECO:0000313" key="2">
    <source>
        <dbReference type="EMBL" id="KAL1623351.1"/>
    </source>
</evidence>
<protein>
    <submittedName>
        <fullName evidence="2">Uncharacterized protein</fullName>
    </submittedName>
</protein>
<reference evidence="2 3" key="1">
    <citation type="submission" date="2024-02" db="EMBL/GenBank/DDBJ databases">
        <title>De novo assembly and annotation of 12 fungi associated with fruit tree decline syndrome in Ontario, Canada.</title>
        <authorList>
            <person name="Sulman M."/>
            <person name="Ellouze W."/>
            <person name="Ilyukhin E."/>
        </authorList>
    </citation>
    <scope>NUCLEOTIDE SEQUENCE [LARGE SCALE GENOMIC DNA]</scope>
    <source>
        <strain evidence="2 3">M1-105</strain>
    </source>
</reference>
<feature type="compositionally biased region" description="Low complexity" evidence="1">
    <location>
        <begin position="30"/>
        <end position="42"/>
    </location>
</feature>
<evidence type="ECO:0000313" key="3">
    <source>
        <dbReference type="Proteomes" id="UP001521116"/>
    </source>
</evidence>
<sequence length="680" mass="74844">MDNDLAPGGGASVELAQRSPELYRMYTGRSVSPSSRSSQSASKQTGNTLRAAIEDYSKRDFVSVTMDAHSIDEHEQAYLQIQDQFIEIAEVQNVSIPYAEDVMRRILARFPSIDFDSWLLALREALVHARAQGLTSMMVSDDTHTSGDVRATAPSTMDIDRVISLVCTPQHLQYRKNINKWLHLTWGEKTWREVQNCAHSPGRAEPRNTKSGQKKTTKQKKTAADPAGVSKVIKLRNIAQPSSRLTRSTTTAIKDVQSSERCNSKKPVPRSSAATASSRPSHTILLKLTGLKSGQPRVQGSIRPATIAQHRKRKASEITAANTSDAPAAKKIIQLAPTSNTMHPTIRPLASATQHISVGNNLTASGTRKRVRIQENVVNRPQRSIRNAYHPANTAVANASSGSNKPNKRKASEPEPTESGLTGKKPAKRHRPTSSKPKAKGTTSARPQPSRSTIDASSVSPTAQTTAVTSATSATGAGIPAHSIIRGKDGFELIGPRPSFVVGHDQTDKLTMHYFCNDKDGTRVKKFHTWSKTGERKVSDLDWGSAAEMTNLNKWANQWLRRWGCPPLREDMTLRKWTEEECQWLRDQAGRYKDADPRPSAKQMCEEFNQFWAGRCEAYVDENGEAKQTDPRPNRTVHGITSHVNRHNLWATLYESDGAGVGGNMKTNEQSVISVAVGDA</sequence>
<feature type="region of interest" description="Disordered" evidence="1">
    <location>
        <begin position="1"/>
        <end position="47"/>
    </location>
</feature>
<feature type="compositionally biased region" description="Basic residues" evidence="1">
    <location>
        <begin position="425"/>
        <end position="439"/>
    </location>
</feature>
<feature type="compositionally biased region" description="Polar residues" evidence="1">
    <location>
        <begin position="441"/>
        <end position="455"/>
    </location>
</feature>
<keyword evidence="3" id="KW-1185">Reference proteome</keyword>
<accession>A0ABR3SLC1</accession>
<organism evidence="2 3">
    <name type="scientific">Neofusicoccum ribis</name>
    <dbReference type="NCBI Taxonomy" id="45134"/>
    <lineage>
        <taxon>Eukaryota</taxon>
        <taxon>Fungi</taxon>
        <taxon>Dikarya</taxon>
        <taxon>Ascomycota</taxon>
        <taxon>Pezizomycotina</taxon>
        <taxon>Dothideomycetes</taxon>
        <taxon>Dothideomycetes incertae sedis</taxon>
        <taxon>Botryosphaeriales</taxon>
        <taxon>Botryosphaeriaceae</taxon>
        <taxon>Neofusicoccum</taxon>
    </lineage>
</organism>
<proteinExistence type="predicted"/>
<feature type="region of interest" description="Disordered" evidence="1">
    <location>
        <begin position="241"/>
        <end position="281"/>
    </location>
</feature>
<feature type="compositionally biased region" description="Low complexity" evidence="1">
    <location>
        <begin position="269"/>
        <end position="281"/>
    </location>
</feature>
<feature type="compositionally biased region" description="Polar residues" evidence="1">
    <location>
        <begin position="241"/>
        <end position="252"/>
    </location>
</feature>
<evidence type="ECO:0000256" key="1">
    <source>
        <dbReference type="SAM" id="MobiDB-lite"/>
    </source>
</evidence>
<gene>
    <name evidence="2" type="ORF">SLS56_008292</name>
</gene>
<feature type="region of interest" description="Disordered" evidence="1">
    <location>
        <begin position="197"/>
        <end position="227"/>
    </location>
</feature>
<feature type="region of interest" description="Disordered" evidence="1">
    <location>
        <begin position="360"/>
        <end position="474"/>
    </location>
</feature>
<feature type="compositionally biased region" description="Polar residues" evidence="1">
    <location>
        <begin position="376"/>
        <end position="385"/>
    </location>
</feature>